<dbReference type="SMART" id="SM00220">
    <property type="entry name" value="S_TKc"/>
    <property type="match status" value="1"/>
</dbReference>
<reference evidence="11" key="1">
    <citation type="journal article" date="2020" name="bioRxiv">
        <title>Hybrid origin of Populus tomentosa Carr. identified through genome sequencing and phylogenomic analysis.</title>
        <authorList>
            <person name="An X."/>
            <person name="Gao K."/>
            <person name="Chen Z."/>
            <person name="Li J."/>
            <person name="Yang X."/>
            <person name="Yang X."/>
            <person name="Zhou J."/>
            <person name="Guo T."/>
            <person name="Zhao T."/>
            <person name="Huang S."/>
            <person name="Miao D."/>
            <person name="Khan W.U."/>
            <person name="Rao P."/>
            <person name="Ye M."/>
            <person name="Lei B."/>
            <person name="Liao W."/>
            <person name="Wang J."/>
            <person name="Ji L."/>
            <person name="Li Y."/>
            <person name="Guo B."/>
            <person name="Mustafa N.S."/>
            <person name="Li S."/>
            <person name="Yun Q."/>
            <person name="Keller S.R."/>
            <person name="Mao J."/>
            <person name="Zhang R."/>
            <person name="Strauss S.H."/>
        </authorList>
    </citation>
    <scope>NUCLEOTIDE SEQUENCE</scope>
    <source>
        <strain evidence="11">GM15</strain>
        <tissue evidence="11">Leaf</tissue>
    </source>
</reference>
<evidence type="ECO:0000256" key="8">
    <source>
        <dbReference type="PROSITE-ProRule" id="PRU10141"/>
    </source>
</evidence>
<evidence type="ECO:0000313" key="11">
    <source>
        <dbReference type="EMBL" id="KAG6778120.1"/>
    </source>
</evidence>
<keyword evidence="4" id="KW-0418">Kinase</keyword>
<name>A0A8X8ABQ8_POPTO</name>
<dbReference type="Pfam" id="PF07714">
    <property type="entry name" value="PK_Tyr_Ser-Thr"/>
    <property type="match status" value="1"/>
</dbReference>
<organism evidence="11 12">
    <name type="scientific">Populus tomentosa</name>
    <name type="common">Chinese white poplar</name>
    <dbReference type="NCBI Taxonomy" id="118781"/>
    <lineage>
        <taxon>Eukaryota</taxon>
        <taxon>Viridiplantae</taxon>
        <taxon>Streptophyta</taxon>
        <taxon>Embryophyta</taxon>
        <taxon>Tracheophyta</taxon>
        <taxon>Spermatophyta</taxon>
        <taxon>Magnoliopsida</taxon>
        <taxon>eudicotyledons</taxon>
        <taxon>Gunneridae</taxon>
        <taxon>Pentapetalae</taxon>
        <taxon>rosids</taxon>
        <taxon>fabids</taxon>
        <taxon>Malpighiales</taxon>
        <taxon>Salicaceae</taxon>
        <taxon>Saliceae</taxon>
        <taxon>Populus</taxon>
    </lineage>
</organism>
<dbReference type="GO" id="GO:0007166">
    <property type="term" value="P:cell surface receptor signaling pathway"/>
    <property type="evidence" value="ECO:0007669"/>
    <property type="project" value="InterPro"/>
</dbReference>
<protein>
    <recommendedName>
        <fullName evidence="10">Protein kinase domain-containing protein</fullName>
    </recommendedName>
</protein>
<evidence type="ECO:0000256" key="3">
    <source>
        <dbReference type="ARBA" id="ARBA00022741"/>
    </source>
</evidence>
<evidence type="ECO:0000256" key="6">
    <source>
        <dbReference type="ARBA" id="ARBA00047558"/>
    </source>
</evidence>
<comment type="similarity">
    <text evidence="9">Belongs to the protein kinase superfamily.</text>
</comment>
<comment type="caution">
    <text evidence="11">The sequence shown here is derived from an EMBL/GenBank/DDBJ whole genome shotgun (WGS) entry which is preliminary data.</text>
</comment>
<dbReference type="EMBL" id="JAAWWB010000008">
    <property type="protein sequence ID" value="KAG6778120.1"/>
    <property type="molecule type" value="Genomic_DNA"/>
</dbReference>
<feature type="domain" description="Protein kinase" evidence="10">
    <location>
        <begin position="40"/>
        <end position="291"/>
    </location>
</feature>
<dbReference type="AlphaFoldDB" id="A0A8X8ABQ8"/>
<accession>A0A8X8ABQ8</accession>
<dbReference type="GO" id="GO:0005524">
    <property type="term" value="F:ATP binding"/>
    <property type="evidence" value="ECO:0007669"/>
    <property type="project" value="UniProtKB-UniRule"/>
</dbReference>
<evidence type="ECO:0000256" key="7">
    <source>
        <dbReference type="ARBA" id="ARBA00047951"/>
    </source>
</evidence>
<dbReference type="Pfam" id="PF00069">
    <property type="entry name" value="Pkinase"/>
    <property type="match status" value="1"/>
</dbReference>
<dbReference type="PANTHER" id="PTHR27005">
    <property type="entry name" value="WALL-ASSOCIATED RECEPTOR KINASE-LIKE 21"/>
    <property type="match status" value="1"/>
</dbReference>
<proteinExistence type="inferred from homology"/>
<comment type="catalytic activity">
    <reaction evidence="6">
        <text>L-seryl-[protein] + ATP = O-phospho-L-seryl-[protein] + ADP + H(+)</text>
        <dbReference type="Rhea" id="RHEA:17989"/>
        <dbReference type="Rhea" id="RHEA-COMP:9863"/>
        <dbReference type="Rhea" id="RHEA-COMP:11604"/>
        <dbReference type="ChEBI" id="CHEBI:15378"/>
        <dbReference type="ChEBI" id="CHEBI:29999"/>
        <dbReference type="ChEBI" id="CHEBI:30616"/>
        <dbReference type="ChEBI" id="CHEBI:83421"/>
        <dbReference type="ChEBI" id="CHEBI:456216"/>
    </reaction>
</comment>
<keyword evidence="2" id="KW-0808">Transferase</keyword>
<evidence type="ECO:0000256" key="1">
    <source>
        <dbReference type="ARBA" id="ARBA00022527"/>
    </source>
</evidence>
<gene>
    <name evidence="11" type="ORF">POTOM_017970</name>
</gene>
<dbReference type="InterPro" id="IPR008271">
    <property type="entry name" value="Ser/Thr_kinase_AS"/>
</dbReference>
<evidence type="ECO:0000256" key="9">
    <source>
        <dbReference type="RuleBase" id="RU000304"/>
    </source>
</evidence>
<dbReference type="InterPro" id="IPR000719">
    <property type="entry name" value="Prot_kinase_dom"/>
</dbReference>
<evidence type="ECO:0000256" key="4">
    <source>
        <dbReference type="ARBA" id="ARBA00022777"/>
    </source>
</evidence>
<keyword evidence="12" id="KW-1185">Reference proteome</keyword>
<dbReference type="InterPro" id="IPR001245">
    <property type="entry name" value="Ser-Thr/Tyr_kinase_cat_dom"/>
</dbReference>
<dbReference type="PROSITE" id="PS00108">
    <property type="entry name" value="PROTEIN_KINASE_ST"/>
    <property type="match status" value="1"/>
</dbReference>
<keyword evidence="1 9" id="KW-0723">Serine/threonine-protein kinase</keyword>
<evidence type="ECO:0000256" key="2">
    <source>
        <dbReference type="ARBA" id="ARBA00022679"/>
    </source>
</evidence>
<keyword evidence="5 8" id="KW-0067">ATP-binding</keyword>
<dbReference type="PROSITE" id="PS00107">
    <property type="entry name" value="PROTEIN_KINASE_ATP"/>
    <property type="match status" value="1"/>
</dbReference>
<dbReference type="Proteomes" id="UP000886885">
    <property type="component" value="Chromosome 4D"/>
</dbReference>
<feature type="binding site" evidence="8">
    <location>
        <position position="69"/>
    </location>
    <ligand>
        <name>ATP</name>
        <dbReference type="ChEBI" id="CHEBI:30616"/>
    </ligand>
</feature>
<evidence type="ECO:0000313" key="12">
    <source>
        <dbReference type="Proteomes" id="UP000886885"/>
    </source>
</evidence>
<evidence type="ECO:0000259" key="10">
    <source>
        <dbReference type="PROSITE" id="PS50011"/>
    </source>
</evidence>
<evidence type="ECO:0000256" key="5">
    <source>
        <dbReference type="ARBA" id="ARBA00022840"/>
    </source>
</evidence>
<dbReference type="InterPro" id="IPR045274">
    <property type="entry name" value="WAK-like"/>
</dbReference>
<sequence>MICTKRIKEKNFQENGGKVLKNQRVRIFSEAALVKATNNYADDRKLGEGGFGSVYKGVLTDNTVVAVKKSKGVDKAQMNAEFQKEMSIVSQVNYRNVHIHDKGSRILASWTNRLRVASAAALALDYLHSLADPPVIHGDVKSVNILLDNNYTAKVADFGASVLMSPGQTNILATKIQGTLGYLDPEYLMTGILTVQSDVYSFGVVLVELLTGEIPNSISKSGEKRNVIQHFISALENNHVFKILDFQTADEGEMDEIEAVAELAKRCLNSMGVNRPTMKEVSDELAKMKALHQKSWAQQNSEETDYDVTIFLHECKSSHEPIPDCDVIADRELH</sequence>
<dbReference type="PANTHER" id="PTHR27005:SF315">
    <property type="entry name" value="PROTEIN KINASE DOMAIN-CONTAINING PROTEIN"/>
    <property type="match status" value="1"/>
</dbReference>
<dbReference type="GO" id="GO:0005886">
    <property type="term" value="C:plasma membrane"/>
    <property type="evidence" value="ECO:0007669"/>
    <property type="project" value="TreeGrafter"/>
</dbReference>
<dbReference type="OrthoDB" id="4062651at2759"/>
<keyword evidence="3 8" id="KW-0547">Nucleotide-binding</keyword>
<dbReference type="InterPro" id="IPR017441">
    <property type="entry name" value="Protein_kinase_ATP_BS"/>
</dbReference>
<comment type="catalytic activity">
    <reaction evidence="7">
        <text>L-threonyl-[protein] + ATP = O-phospho-L-threonyl-[protein] + ADP + H(+)</text>
        <dbReference type="Rhea" id="RHEA:46608"/>
        <dbReference type="Rhea" id="RHEA-COMP:11060"/>
        <dbReference type="Rhea" id="RHEA-COMP:11605"/>
        <dbReference type="ChEBI" id="CHEBI:15378"/>
        <dbReference type="ChEBI" id="CHEBI:30013"/>
        <dbReference type="ChEBI" id="CHEBI:30616"/>
        <dbReference type="ChEBI" id="CHEBI:61977"/>
        <dbReference type="ChEBI" id="CHEBI:456216"/>
    </reaction>
</comment>
<dbReference type="GO" id="GO:0004674">
    <property type="term" value="F:protein serine/threonine kinase activity"/>
    <property type="evidence" value="ECO:0007669"/>
    <property type="project" value="UniProtKB-KW"/>
</dbReference>
<dbReference type="FunFam" id="1.10.510.10:FF:000084">
    <property type="entry name" value="Wall-associated receptor kinase 2"/>
    <property type="match status" value="1"/>
</dbReference>
<dbReference type="PROSITE" id="PS50011">
    <property type="entry name" value="PROTEIN_KINASE_DOM"/>
    <property type="match status" value="1"/>
</dbReference>